<evidence type="ECO:0000313" key="1">
    <source>
        <dbReference type="EMBL" id="KAI0061542.1"/>
    </source>
</evidence>
<reference evidence="1" key="1">
    <citation type="submission" date="2021-03" db="EMBL/GenBank/DDBJ databases">
        <authorList>
            <consortium name="DOE Joint Genome Institute"/>
            <person name="Ahrendt S."/>
            <person name="Looney B.P."/>
            <person name="Miyauchi S."/>
            <person name="Morin E."/>
            <person name="Drula E."/>
            <person name="Courty P.E."/>
            <person name="Chicoki N."/>
            <person name="Fauchery L."/>
            <person name="Kohler A."/>
            <person name="Kuo A."/>
            <person name="Labutti K."/>
            <person name="Pangilinan J."/>
            <person name="Lipzen A."/>
            <person name="Riley R."/>
            <person name="Andreopoulos W."/>
            <person name="He G."/>
            <person name="Johnson J."/>
            <person name="Barry K.W."/>
            <person name="Grigoriev I.V."/>
            <person name="Nagy L."/>
            <person name="Hibbett D."/>
            <person name="Henrissat B."/>
            <person name="Matheny P.B."/>
            <person name="Labbe J."/>
            <person name="Martin F."/>
        </authorList>
    </citation>
    <scope>NUCLEOTIDE SEQUENCE</scope>
    <source>
        <strain evidence="1">HHB10654</strain>
    </source>
</reference>
<evidence type="ECO:0000313" key="2">
    <source>
        <dbReference type="Proteomes" id="UP000814140"/>
    </source>
</evidence>
<proteinExistence type="predicted"/>
<keyword evidence="2" id="KW-1185">Reference proteome</keyword>
<sequence>MDSSTYVILTLMEWERLAIVPRLPWHPQNAIHRGIIDRMFCVLCGQCRGSRSTSVSRSRGGAHARAVPRLLEPQRALALSTPRAPRPFCLALCALISAFPSPLDPRLSSRCSFWPWPSCGNCPLSRKPFHCQRRPQSTYGLRVAHNNAACGRGTQTRSGGTQTAERL</sequence>
<dbReference type="Proteomes" id="UP000814140">
    <property type="component" value="Unassembled WGS sequence"/>
</dbReference>
<protein>
    <submittedName>
        <fullName evidence="1">Uncharacterized protein</fullName>
    </submittedName>
</protein>
<comment type="caution">
    <text evidence="1">The sequence shown here is derived from an EMBL/GenBank/DDBJ whole genome shotgun (WGS) entry which is preliminary data.</text>
</comment>
<accession>A0ACB8SZK1</accession>
<name>A0ACB8SZK1_9AGAM</name>
<reference evidence="1" key="2">
    <citation type="journal article" date="2022" name="New Phytol.">
        <title>Evolutionary transition to the ectomycorrhizal habit in the genomes of a hyperdiverse lineage of mushroom-forming fungi.</title>
        <authorList>
            <person name="Looney B."/>
            <person name="Miyauchi S."/>
            <person name="Morin E."/>
            <person name="Drula E."/>
            <person name="Courty P.E."/>
            <person name="Kohler A."/>
            <person name="Kuo A."/>
            <person name="LaButti K."/>
            <person name="Pangilinan J."/>
            <person name="Lipzen A."/>
            <person name="Riley R."/>
            <person name="Andreopoulos W."/>
            <person name="He G."/>
            <person name="Johnson J."/>
            <person name="Nolan M."/>
            <person name="Tritt A."/>
            <person name="Barry K.W."/>
            <person name="Grigoriev I.V."/>
            <person name="Nagy L.G."/>
            <person name="Hibbett D."/>
            <person name="Henrissat B."/>
            <person name="Matheny P.B."/>
            <person name="Labbe J."/>
            <person name="Martin F.M."/>
        </authorList>
    </citation>
    <scope>NUCLEOTIDE SEQUENCE</scope>
    <source>
        <strain evidence="1">HHB10654</strain>
    </source>
</reference>
<dbReference type="EMBL" id="MU277212">
    <property type="protein sequence ID" value="KAI0061542.1"/>
    <property type="molecule type" value="Genomic_DNA"/>
</dbReference>
<organism evidence="1 2">
    <name type="scientific">Artomyces pyxidatus</name>
    <dbReference type="NCBI Taxonomy" id="48021"/>
    <lineage>
        <taxon>Eukaryota</taxon>
        <taxon>Fungi</taxon>
        <taxon>Dikarya</taxon>
        <taxon>Basidiomycota</taxon>
        <taxon>Agaricomycotina</taxon>
        <taxon>Agaricomycetes</taxon>
        <taxon>Russulales</taxon>
        <taxon>Auriscalpiaceae</taxon>
        <taxon>Artomyces</taxon>
    </lineage>
</organism>
<gene>
    <name evidence="1" type="ORF">BV25DRAFT_767979</name>
</gene>